<dbReference type="AlphaFoldDB" id="A0ABC8LA99"/>
<accession>A0ABC8LA99</accession>
<dbReference type="Gene3D" id="1.20.1280.50">
    <property type="match status" value="1"/>
</dbReference>
<dbReference type="SUPFAM" id="SSF81383">
    <property type="entry name" value="F-box domain"/>
    <property type="match status" value="1"/>
</dbReference>
<dbReference type="PANTHER" id="PTHR32153">
    <property type="entry name" value="OJ000223_09.16 PROTEIN"/>
    <property type="match status" value="1"/>
</dbReference>
<evidence type="ECO:0000256" key="1">
    <source>
        <dbReference type="SAM" id="MobiDB-lite"/>
    </source>
</evidence>
<dbReference type="Pfam" id="PF24758">
    <property type="entry name" value="LRR_At5g56370"/>
    <property type="match status" value="1"/>
</dbReference>
<feature type="domain" description="F-box" evidence="2">
    <location>
        <begin position="42"/>
        <end position="78"/>
    </location>
</feature>
<dbReference type="CDD" id="cd22160">
    <property type="entry name" value="F-box_AtFBL13-like"/>
    <property type="match status" value="1"/>
</dbReference>
<keyword evidence="5" id="KW-1185">Reference proteome</keyword>
<proteinExistence type="predicted"/>
<dbReference type="EMBL" id="CAKOAT010486264">
    <property type="protein sequence ID" value="CAH8379722.1"/>
    <property type="molecule type" value="Genomic_DNA"/>
</dbReference>
<feature type="domain" description="F-box/LRR-repeat protein 15/At3g58940/PEG3-like LRR" evidence="3">
    <location>
        <begin position="127"/>
        <end position="240"/>
    </location>
</feature>
<feature type="compositionally biased region" description="Acidic residues" evidence="1">
    <location>
        <begin position="1"/>
        <end position="12"/>
    </location>
</feature>
<evidence type="ECO:0000259" key="3">
    <source>
        <dbReference type="Pfam" id="PF24758"/>
    </source>
</evidence>
<dbReference type="InterPro" id="IPR032675">
    <property type="entry name" value="LRR_dom_sf"/>
</dbReference>
<dbReference type="Pfam" id="PF00646">
    <property type="entry name" value="F-box"/>
    <property type="match status" value="1"/>
</dbReference>
<sequence length="497" mass="56135">MVDEAEDGDDGSIIDSGVASHPSGSPPETKPVAETVEGVDIISSMPHVILHHILSFIPTQFAIRTSALSKAWRHVWCHTPCLYFHNLQDNGEKTARVINQTLSSYKAPKITSFHLDLPRYVPQPQVNTWMEFVVSRNVEKLSLVFDGYTTQCFPDFFYRSSSLEKLRVNFEMNLGCTISWKSLRNLTLSNCSLYESSLANILSGSPILETLKLSNCRGPQRLDLSKSRSLRTLHIWDYRRDPTEMIDDYVERYEGPTEIVAPHIQYLSLSRSYEPFTLVDVSCVTEASLDIYIGPSPYINVEELPFSFKADIFQTAVLKMLANLQNAERLSFGETFLQILSLAQLRGVPFPTFKVQTLTLETTLARSVIPGITRLLHNSPGLEKLIVEASQWGEIKDGDMYSYLESQGLNPNQRWRAYKLFPTSDEFYAIVNDKESTWEVVALFVEMMLINVTALETLVVGLKCIGRCFGNAELQEKLLQMLPTLPNINNVSIVLKG</sequence>
<evidence type="ECO:0000313" key="5">
    <source>
        <dbReference type="Proteomes" id="UP001642260"/>
    </source>
</evidence>
<evidence type="ECO:0000313" key="4">
    <source>
        <dbReference type="EMBL" id="CAH8379722.1"/>
    </source>
</evidence>
<evidence type="ECO:0000259" key="2">
    <source>
        <dbReference type="Pfam" id="PF00646"/>
    </source>
</evidence>
<evidence type="ECO:0008006" key="6">
    <source>
        <dbReference type="Google" id="ProtNLM"/>
    </source>
</evidence>
<organism evidence="4 5">
    <name type="scientific">Eruca vesicaria subsp. sativa</name>
    <name type="common">Garden rocket</name>
    <name type="synonym">Eruca sativa</name>
    <dbReference type="NCBI Taxonomy" id="29727"/>
    <lineage>
        <taxon>Eukaryota</taxon>
        <taxon>Viridiplantae</taxon>
        <taxon>Streptophyta</taxon>
        <taxon>Embryophyta</taxon>
        <taxon>Tracheophyta</taxon>
        <taxon>Spermatophyta</taxon>
        <taxon>Magnoliopsida</taxon>
        <taxon>eudicotyledons</taxon>
        <taxon>Gunneridae</taxon>
        <taxon>Pentapetalae</taxon>
        <taxon>rosids</taxon>
        <taxon>malvids</taxon>
        <taxon>Brassicales</taxon>
        <taxon>Brassicaceae</taxon>
        <taxon>Brassiceae</taxon>
        <taxon>Eruca</taxon>
    </lineage>
</organism>
<gene>
    <name evidence="4" type="ORF">ERUC_LOCUS32971</name>
</gene>
<dbReference type="InterPro" id="IPR053781">
    <property type="entry name" value="F-box_AtFBL13-like"/>
</dbReference>
<comment type="caution">
    <text evidence="4">The sequence shown here is derived from an EMBL/GenBank/DDBJ whole genome shotgun (WGS) entry which is preliminary data.</text>
</comment>
<dbReference type="InterPro" id="IPR001810">
    <property type="entry name" value="F-box_dom"/>
</dbReference>
<feature type="region of interest" description="Disordered" evidence="1">
    <location>
        <begin position="1"/>
        <end position="31"/>
    </location>
</feature>
<dbReference type="InterPro" id="IPR055411">
    <property type="entry name" value="LRR_FXL15/At3g58940/PEG3-like"/>
</dbReference>
<dbReference type="InterPro" id="IPR036047">
    <property type="entry name" value="F-box-like_dom_sf"/>
</dbReference>
<dbReference type="Proteomes" id="UP001642260">
    <property type="component" value="Unassembled WGS sequence"/>
</dbReference>
<name>A0ABC8LA99_ERUVS</name>
<reference evidence="4 5" key="1">
    <citation type="submission" date="2022-03" db="EMBL/GenBank/DDBJ databases">
        <authorList>
            <person name="Macdonald S."/>
            <person name="Ahmed S."/>
            <person name="Newling K."/>
        </authorList>
    </citation>
    <scope>NUCLEOTIDE SEQUENCE [LARGE SCALE GENOMIC DNA]</scope>
</reference>
<dbReference type="Gene3D" id="3.80.10.10">
    <property type="entry name" value="Ribonuclease Inhibitor"/>
    <property type="match status" value="1"/>
</dbReference>
<protein>
    <recommendedName>
        <fullName evidence="6">F-box domain-containing protein</fullName>
    </recommendedName>
</protein>
<dbReference type="SUPFAM" id="SSF52047">
    <property type="entry name" value="RNI-like"/>
    <property type="match status" value="1"/>
</dbReference>
<dbReference type="InterPro" id="IPR044997">
    <property type="entry name" value="F-box_plant"/>
</dbReference>